<dbReference type="Gene3D" id="2.30.30.40">
    <property type="entry name" value="SH3 Domains"/>
    <property type="match status" value="1"/>
</dbReference>
<keyword evidence="18" id="KW-0756">Sterol biosynthesis</keyword>
<keyword evidence="23" id="KW-0379">Hydroxylation</keyword>
<gene>
    <name evidence="36" type="ORF">Celaphus_00001924</name>
</gene>
<feature type="compositionally biased region" description="Acidic residues" evidence="33">
    <location>
        <begin position="480"/>
        <end position="490"/>
    </location>
</feature>
<dbReference type="InterPro" id="IPR004012">
    <property type="entry name" value="Run_dom"/>
</dbReference>
<evidence type="ECO:0000313" key="36">
    <source>
        <dbReference type="EMBL" id="OWK05110.1"/>
    </source>
</evidence>
<dbReference type="GO" id="GO:0005759">
    <property type="term" value="C:mitochondrial matrix"/>
    <property type="evidence" value="ECO:0007669"/>
    <property type="project" value="UniProtKB-ARBA"/>
</dbReference>
<dbReference type="SUPFAM" id="SSF48576">
    <property type="entry name" value="Terpenoid synthases"/>
    <property type="match status" value="1"/>
</dbReference>
<dbReference type="InterPro" id="IPR008949">
    <property type="entry name" value="Isoprenoid_synthase_dom_sf"/>
</dbReference>
<evidence type="ECO:0000256" key="14">
    <source>
        <dbReference type="ARBA" id="ARBA00022778"/>
    </source>
</evidence>
<protein>
    <recommendedName>
        <fullName evidence="28">Farnesyl pyrophosphate synthase</fullName>
        <ecNumber evidence="7">2.5.1.1</ecNumber>
        <ecNumber evidence="6">2.5.1.10</ecNumber>
    </recommendedName>
    <alternativeName>
        <fullName evidence="27">(2E,6E)-farnesyl diphosphate synthase</fullName>
    </alternativeName>
    <alternativeName>
        <fullName evidence="26">Dimethylallyltranstransferase</fullName>
    </alternativeName>
    <alternativeName>
        <fullName evidence="25">Farnesyl diphosphate synthase</fullName>
    </alternativeName>
    <alternativeName>
        <fullName evidence="24">Geranyltranstransferase</fullName>
    </alternativeName>
</protein>
<dbReference type="SUPFAM" id="SSF140741">
    <property type="entry name" value="RUN domain-like"/>
    <property type="match status" value="1"/>
</dbReference>
<proteinExistence type="inferred from homology"/>
<comment type="catalytic activity">
    <reaction evidence="29">
        <text>isopentenyl diphosphate + dimethylallyl diphosphate = (2E)-geranyl diphosphate + diphosphate</text>
        <dbReference type="Rhea" id="RHEA:22408"/>
        <dbReference type="ChEBI" id="CHEBI:33019"/>
        <dbReference type="ChEBI" id="CHEBI:57623"/>
        <dbReference type="ChEBI" id="CHEBI:58057"/>
        <dbReference type="ChEBI" id="CHEBI:128769"/>
        <dbReference type="EC" id="2.5.1.1"/>
    </reaction>
</comment>
<dbReference type="GO" id="GO:0004337">
    <property type="term" value="F:(2E,6E)-farnesyl diphosphate synthase activity"/>
    <property type="evidence" value="ECO:0007669"/>
    <property type="project" value="UniProtKB-EC"/>
</dbReference>
<comment type="similarity">
    <text evidence="5">Belongs to the FPP/GGPP synthase family.</text>
</comment>
<feature type="compositionally biased region" description="Pro residues" evidence="33">
    <location>
        <begin position="663"/>
        <end position="673"/>
    </location>
</feature>
<evidence type="ECO:0000256" key="4">
    <source>
        <dbReference type="ARBA" id="ARBA00005035"/>
    </source>
</evidence>
<feature type="domain" description="RUN" evidence="35">
    <location>
        <begin position="712"/>
        <end position="878"/>
    </location>
</feature>
<dbReference type="AlphaFoldDB" id="A0A212CGP9"/>
<organism evidence="36 37">
    <name type="scientific">Cervus elaphus hippelaphus</name>
    <name type="common">European red deer</name>
    <dbReference type="NCBI Taxonomy" id="46360"/>
    <lineage>
        <taxon>Eukaryota</taxon>
        <taxon>Metazoa</taxon>
        <taxon>Chordata</taxon>
        <taxon>Craniata</taxon>
        <taxon>Vertebrata</taxon>
        <taxon>Euteleostomi</taxon>
        <taxon>Mammalia</taxon>
        <taxon>Eutheria</taxon>
        <taxon>Laurasiatheria</taxon>
        <taxon>Artiodactyla</taxon>
        <taxon>Ruminantia</taxon>
        <taxon>Pecora</taxon>
        <taxon>Cervidae</taxon>
        <taxon>Cervinae</taxon>
        <taxon>Cervus</taxon>
    </lineage>
</organism>
<feature type="compositionally biased region" description="Low complexity" evidence="33">
    <location>
        <begin position="920"/>
        <end position="938"/>
    </location>
</feature>
<comment type="pathway">
    <text evidence="4">Isoprenoid biosynthesis; farnesyl diphosphate biosynthesis; farnesyl diphosphate from geranyl diphosphate and isopentenyl diphosphate: step 1/1.</text>
</comment>
<dbReference type="SUPFAM" id="SSF50044">
    <property type="entry name" value="SH3-domain"/>
    <property type="match status" value="1"/>
</dbReference>
<dbReference type="InterPro" id="IPR001452">
    <property type="entry name" value="SH3_domain"/>
</dbReference>
<feature type="compositionally biased region" description="Basic and acidic residues" evidence="33">
    <location>
        <begin position="574"/>
        <end position="592"/>
    </location>
</feature>
<evidence type="ECO:0000256" key="17">
    <source>
        <dbReference type="ARBA" id="ARBA00022990"/>
    </source>
</evidence>
<evidence type="ECO:0000256" key="9">
    <source>
        <dbReference type="ARBA" id="ARBA00022490"/>
    </source>
</evidence>
<dbReference type="SFLD" id="SFLDG01017">
    <property type="entry name" value="Polyprenyl_Transferase_Like"/>
    <property type="match status" value="1"/>
</dbReference>
<evidence type="ECO:0000256" key="23">
    <source>
        <dbReference type="ARBA" id="ARBA00023278"/>
    </source>
</evidence>
<dbReference type="PANTHER" id="PTHR15591">
    <property type="entry name" value="RUN AND SH3 DOMAIN CONTAINING"/>
    <property type="match status" value="1"/>
</dbReference>
<keyword evidence="8 32" id="KW-0728">SH3 domain</keyword>
<evidence type="ECO:0000256" key="13">
    <source>
        <dbReference type="ARBA" id="ARBA00022723"/>
    </source>
</evidence>
<dbReference type="InterPro" id="IPR033749">
    <property type="entry name" value="Polyprenyl_synt_CS"/>
</dbReference>
<evidence type="ECO:0000256" key="18">
    <source>
        <dbReference type="ARBA" id="ARBA00023011"/>
    </source>
</evidence>
<keyword evidence="10" id="KW-0444">Lipid biosynthesis</keyword>
<evidence type="ECO:0000256" key="24">
    <source>
        <dbReference type="ARBA" id="ARBA00032380"/>
    </source>
</evidence>
<evidence type="ECO:0000256" key="27">
    <source>
        <dbReference type="ARBA" id="ARBA00032873"/>
    </source>
</evidence>
<evidence type="ECO:0000256" key="31">
    <source>
        <dbReference type="ARBA" id="ARBA00053104"/>
    </source>
</evidence>
<evidence type="ECO:0000256" key="33">
    <source>
        <dbReference type="SAM" id="MobiDB-lite"/>
    </source>
</evidence>
<dbReference type="EC" id="2.5.1.1" evidence="7"/>
<dbReference type="Gene3D" id="1.20.58.900">
    <property type="match status" value="1"/>
</dbReference>
<keyword evidence="11" id="KW-0153">Cholesterol metabolism</keyword>
<dbReference type="InterPro" id="IPR037213">
    <property type="entry name" value="Run_dom_sf"/>
</dbReference>
<evidence type="ECO:0000256" key="21">
    <source>
        <dbReference type="ARBA" id="ARBA00023221"/>
    </source>
</evidence>
<accession>A0A212CGP9</accession>
<dbReference type="CDD" id="cd00685">
    <property type="entry name" value="Trans_IPPS_HT"/>
    <property type="match status" value="1"/>
</dbReference>
<keyword evidence="14" id="KW-0152">Cholesterol biosynthesis</keyword>
<evidence type="ECO:0000256" key="8">
    <source>
        <dbReference type="ARBA" id="ARBA00022443"/>
    </source>
</evidence>
<evidence type="ECO:0000256" key="10">
    <source>
        <dbReference type="ARBA" id="ARBA00022516"/>
    </source>
</evidence>
<evidence type="ECO:0000256" key="30">
    <source>
        <dbReference type="ARBA" id="ARBA00049399"/>
    </source>
</evidence>
<keyword evidence="12" id="KW-0808">Transferase</keyword>
<dbReference type="GO" id="GO:0004161">
    <property type="term" value="F:dimethylallyltranstransferase activity"/>
    <property type="evidence" value="ECO:0007669"/>
    <property type="project" value="UniProtKB-EC"/>
</dbReference>
<dbReference type="SMART" id="SM00326">
    <property type="entry name" value="SH3"/>
    <property type="match status" value="1"/>
</dbReference>
<dbReference type="PROSITE" id="PS50826">
    <property type="entry name" value="RUN"/>
    <property type="match status" value="1"/>
</dbReference>
<name>A0A212CGP9_CEREH</name>
<evidence type="ECO:0000256" key="12">
    <source>
        <dbReference type="ARBA" id="ARBA00022679"/>
    </source>
</evidence>
<dbReference type="OrthoDB" id="9884296at2759"/>
<keyword evidence="21" id="KW-0753">Steroid metabolism</keyword>
<evidence type="ECO:0000256" key="6">
    <source>
        <dbReference type="ARBA" id="ARBA00012439"/>
    </source>
</evidence>
<dbReference type="Pfam" id="PF02759">
    <property type="entry name" value="RUN"/>
    <property type="match status" value="1"/>
</dbReference>
<evidence type="ECO:0000256" key="22">
    <source>
        <dbReference type="ARBA" id="ARBA00023229"/>
    </source>
</evidence>
<dbReference type="GO" id="GO:0005777">
    <property type="term" value="C:peroxisome"/>
    <property type="evidence" value="ECO:0007669"/>
    <property type="project" value="UniProtKB-ARBA"/>
</dbReference>
<dbReference type="PROSITE" id="PS00444">
    <property type="entry name" value="POLYPRENYL_SYNTHASE_2"/>
    <property type="match status" value="1"/>
</dbReference>
<evidence type="ECO:0000256" key="25">
    <source>
        <dbReference type="ARBA" id="ARBA00032424"/>
    </source>
</evidence>
<dbReference type="Proteomes" id="UP000242450">
    <property type="component" value="Chromosome 20"/>
</dbReference>
<feature type="compositionally biased region" description="Polar residues" evidence="33">
    <location>
        <begin position="559"/>
        <end position="572"/>
    </location>
</feature>
<evidence type="ECO:0000313" key="37">
    <source>
        <dbReference type="Proteomes" id="UP000242450"/>
    </source>
</evidence>
<feature type="region of interest" description="Disordered" evidence="33">
    <location>
        <begin position="372"/>
        <end position="435"/>
    </location>
</feature>
<dbReference type="GO" id="GO:0031410">
    <property type="term" value="C:cytoplasmic vesicle"/>
    <property type="evidence" value="ECO:0007669"/>
    <property type="project" value="TreeGrafter"/>
</dbReference>
<dbReference type="InterPro" id="IPR047343">
    <property type="entry name" value="RUSC1_2"/>
</dbReference>
<comment type="subcellular location">
    <subcellularLocation>
        <location evidence="2">Cytoplasm</location>
    </subcellularLocation>
</comment>
<evidence type="ECO:0000256" key="2">
    <source>
        <dbReference type="ARBA" id="ARBA00004496"/>
    </source>
</evidence>
<evidence type="ECO:0000256" key="20">
    <source>
        <dbReference type="ARBA" id="ARBA00023166"/>
    </source>
</evidence>
<dbReference type="PANTHER" id="PTHR15591:SF11">
    <property type="entry name" value="AP-4 COMPLEX ACCESSORY SUBUNIT RUSC1"/>
    <property type="match status" value="1"/>
</dbReference>
<dbReference type="FunFam" id="1.10.600.10:FF:000052">
    <property type="entry name" value="Farnesyl pyrophosphate synthase"/>
    <property type="match status" value="1"/>
</dbReference>
<evidence type="ECO:0000256" key="15">
    <source>
        <dbReference type="ARBA" id="ARBA00022842"/>
    </source>
</evidence>
<dbReference type="InterPro" id="IPR036028">
    <property type="entry name" value="SH3-like_dom_sf"/>
</dbReference>
<evidence type="ECO:0000256" key="3">
    <source>
        <dbReference type="ARBA" id="ARBA00004932"/>
    </source>
</evidence>
<dbReference type="PROSITE" id="PS50002">
    <property type="entry name" value="SH3"/>
    <property type="match status" value="1"/>
</dbReference>
<evidence type="ECO:0000259" key="35">
    <source>
        <dbReference type="PROSITE" id="PS50826"/>
    </source>
</evidence>
<dbReference type="Pfam" id="PF14604">
    <property type="entry name" value="SH3_9"/>
    <property type="match status" value="1"/>
</dbReference>
<comment type="cofactor">
    <cofactor evidence="1">
        <name>Mg(2+)</name>
        <dbReference type="ChEBI" id="CHEBI:18420"/>
    </cofactor>
</comment>
<dbReference type="EC" id="2.5.1.10" evidence="6"/>
<evidence type="ECO:0000256" key="29">
    <source>
        <dbReference type="ARBA" id="ARBA00049291"/>
    </source>
</evidence>
<keyword evidence="19" id="KW-0443">Lipid metabolism</keyword>
<feature type="region of interest" description="Disordered" evidence="33">
    <location>
        <begin position="918"/>
        <end position="939"/>
    </location>
</feature>
<feature type="domain" description="SH3" evidence="34">
    <location>
        <begin position="1055"/>
        <end position="1113"/>
    </location>
</feature>
<evidence type="ECO:0000256" key="11">
    <source>
        <dbReference type="ARBA" id="ARBA00022548"/>
    </source>
</evidence>
<comment type="function">
    <text evidence="31">Key enzyme in isoprenoid biosynthesis which catalyzes the formation of farnesyl diphosphate (FPP), a precursor for several classes of essential metabolites including sterols, dolichols, carotenoids, and ubiquinones. FPP also serves as substrate for protein farnesylation and geranylgeranylation. Catalyzes the sequential condensation of isopentenyl pyrophosphate with the allylic pyrophosphates, dimethylallyl pyrophosphate, and then with the resultant geranylpyrophosphate to the ultimate product farnesyl pyrophosphate.</text>
</comment>
<dbReference type="PROSITE" id="PS00723">
    <property type="entry name" value="POLYPRENYL_SYNTHASE_1"/>
    <property type="match status" value="1"/>
</dbReference>
<dbReference type="Pfam" id="PF00348">
    <property type="entry name" value="polyprenyl_synt"/>
    <property type="match status" value="1"/>
</dbReference>
<evidence type="ECO:0000259" key="34">
    <source>
        <dbReference type="PROSITE" id="PS50002"/>
    </source>
</evidence>
<dbReference type="EMBL" id="MKHE01000020">
    <property type="protein sequence ID" value="OWK05110.1"/>
    <property type="molecule type" value="Genomic_DNA"/>
</dbReference>
<comment type="caution">
    <text evidence="36">The sequence shown here is derived from an EMBL/GenBank/DDBJ whole genome shotgun (WGS) entry which is preliminary data.</text>
</comment>
<evidence type="ECO:0000256" key="1">
    <source>
        <dbReference type="ARBA" id="ARBA00001946"/>
    </source>
</evidence>
<dbReference type="SMART" id="SM00593">
    <property type="entry name" value="RUN"/>
    <property type="match status" value="1"/>
</dbReference>
<evidence type="ECO:0000256" key="32">
    <source>
        <dbReference type="PROSITE-ProRule" id="PRU00192"/>
    </source>
</evidence>
<comment type="pathway">
    <text evidence="3">Isoprenoid biosynthesis; geranyl diphosphate biosynthesis; geranyl diphosphate from dimethylallyl diphosphate and isopentenyl diphosphate: step 1/1.</text>
</comment>
<dbReference type="SFLD" id="SFLDS00005">
    <property type="entry name" value="Isoprenoid_Synthase_Type_I"/>
    <property type="match status" value="1"/>
</dbReference>
<sequence length="1113" mass="120815">MPPPMLPLSRWLRSVGVFLLPAPCWVPQDRLLGPLRRPTLGHRCPVLGAWHSARCWWQAWTEEPRAFDSSLRMNGDQKLDAYTQERQNFIQHFSQIVKVLTEEDIGHPDTGDAITRLKEVLEYNAIGGKYNRGLTVVVTFRELVEPRKQDADSLQRALTVGWCVELLQAFFLVSDDIMDSSFTRRGQTCWYQKPGIGLDAINDAFLLESSIYRLLKLYCREQPYYLDLIELFLQSSYQTEIGQTLDLITAPQHNVDLGRFTEKRYKSIVKYKTAFYSFYLPVAAAMYMAGINGEKEHANAKKILLEMGEFFQIQDDYLDLFGDPSVTGDTGGKESRGPCSGTLVDANSNSPAVPCRCCQEHAPGLENRQDLAQEEEGAASPSDPGCSSSLSSCSDLSPDESPISVYSRDLPGNEDVHPQPSIVPLEQGSPLASAGPGTCSPDSFCCSPDSCSEASSPSGPGLDSNCKALTTGQDLPSPGLEEEEEAEEQDLPTSDLPEVDEKIDAGKTEPSWKINPIWKIDKETTDASWKITENNNSGWKVNGNTIECWKTEPGKFDSSWKTNTGITDSGSKTDAGKIDGGWRSDVSEEPVPHRTITSFHELAQKRKRGPGLPLVPQAKKDRSDWLIVFSPDTELPPTGSLGSSQAPPREVTTFKELRSRSRAPPPPVPPRDPPAGWALVPPRPPPPPVPPRRKKNRPGLQPIAEGQPEEGRAGSPAVGEEAPASKEPEQPGPQAGTEGWERGRSWVSAPGASGQVARRWAAAPGGTEYPGGAAAARPPVPGSSTRSLGTLYSQVSRLAPLRSSRSRFHAFILGLLNTKQLELWFSSLQEDAGLLSLLYLPTGFFSLARAGCPSLSTELLLLLQPLSVLTFHLDLLFEHHHHLPLGPPQAPPPPGSPPALQQTVQAVLHWGGRLAQSLRGASGEAPPGPSAPSSSPSPCSWWEQLTQASRVYASGSTEGLPLPRWGSRLTRPAAEAAPESSLHTEEAAPGRGVWLGRLFGVPGGLAETESGAPKSRRPSSWLPPTVSVLALVKRAAPPEAPSPKELEVSEPSTVQTHRAVRALCDHTAAGPDQLSFQRGEVLRVIATVDEDWLRCGRDGAEGLVPVGYTSLVL</sequence>
<evidence type="ECO:0000256" key="28">
    <source>
        <dbReference type="ARBA" id="ARBA00034546"/>
    </source>
</evidence>
<feature type="region of interest" description="Disordered" evidence="33">
    <location>
        <begin position="559"/>
        <end position="785"/>
    </location>
</feature>
<dbReference type="GO" id="GO:0046872">
    <property type="term" value="F:metal ion binding"/>
    <property type="evidence" value="ECO:0007669"/>
    <property type="project" value="UniProtKB-KW"/>
</dbReference>
<reference evidence="36 37" key="1">
    <citation type="journal article" date="2018" name="Mol. Genet. Genomics">
        <title>The red deer Cervus elaphus genome CerEla1.0: sequencing, annotating, genes, and chromosomes.</title>
        <authorList>
            <person name="Bana N.A."/>
            <person name="Nyiri A."/>
            <person name="Nagy J."/>
            <person name="Frank K."/>
            <person name="Nagy T."/>
            <person name="Steger V."/>
            <person name="Schiller M."/>
            <person name="Lakatos P."/>
            <person name="Sugar L."/>
            <person name="Horn P."/>
            <person name="Barta E."/>
            <person name="Orosz L."/>
        </authorList>
    </citation>
    <scope>NUCLEOTIDE SEQUENCE [LARGE SCALE GENOMIC DNA]</scope>
    <source>
        <strain evidence="36">Hungarian</strain>
    </source>
</reference>
<keyword evidence="16" id="KW-0752">Steroid biosynthesis</keyword>
<feature type="region of interest" description="Disordered" evidence="33">
    <location>
        <begin position="456"/>
        <end position="508"/>
    </location>
</feature>
<dbReference type="Gene3D" id="1.10.600.10">
    <property type="entry name" value="Farnesyl Diphosphate Synthase"/>
    <property type="match status" value="1"/>
</dbReference>
<evidence type="ECO:0000256" key="26">
    <source>
        <dbReference type="ARBA" id="ARBA00032448"/>
    </source>
</evidence>
<keyword evidence="37" id="KW-1185">Reference proteome</keyword>
<keyword evidence="20" id="KW-1207">Sterol metabolism</keyword>
<keyword evidence="17" id="KW-0007">Acetylation</keyword>
<evidence type="ECO:0000256" key="5">
    <source>
        <dbReference type="ARBA" id="ARBA00006706"/>
    </source>
</evidence>
<keyword evidence="15" id="KW-0460">Magnesium</keyword>
<evidence type="ECO:0000256" key="16">
    <source>
        <dbReference type="ARBA" id="ARBA00022955"/>
    </source>
</evidence>
<dbReference type="GO" id="GO:0006695">
    <property type="term" value="P:cholesterol biosynthetic process"/>
    <property type="evidence" value="ECO:0007669"/>
    <property type="project" value="UniProtKB-KW"/>
</dbReference>
<evidence type="ECO:0000256" key="19">
    <source>
        <dbReference type="ARBA" id="ARBA00023098"/>
    </source>
</evidence>
<dbReference type="GO" id="GO:0008299">
    <property type="term" value="P:isoprenoid biosynthetic process"/>
    <property type="evidence" value="ECO:0007669"/>
    <property type="project" value="UniProtKB-KW"/>
</dbReference>
<keyword evidence="22" id="KW-0414">Isoprene biosynthesis</keyword>
<keyword evidence="9" id="KW-0963">Cytoplasm</keyword>
<evidence type="ECO:0000256" key="7">
    <source>
        <dbReference type="ARBA" id="ARBA00012833"/>
    </source>
</evidence>
<keyword evidence="13" id="KW-0479">Metal-binding</keyword>
<dbReference type="InterPro" id="IPR000092">
    <property type="entry name" value="Polyprenyl_synt"/>
</dbReference>
<comment type="catalytic activity">
    <reaction evidence="30">
        <text>isopentenyl diphosphate + (2E)-geranyl diphosphate = (2E,6E)-farnesyl diphosphate + diphosphate</text>
        <dbReference type="Rhea" id="RHEA:19361"/>
        <dbReference type="ChEBI" id="CHEBI:33019"/>
        <dbReference type="ChEBI" id="CHEBI:58057"/>
        <dbReference type="ChEBI" id="CHEBI:128769"/>
        <dbReference type="ChEBI" id="CHEBI:175763"/>
        <dbReference type="EC" id="2.5.1.10"/>
    </reaction>
</comment>
<feature type="compositionally biased region" description="Pro residues" evidence="33">
    <location>
        <begin position="681"/>
        <end position="690"/>
    </location>
</feature>
<feature type="compositionally biased region" description="Low complexity" evidence="33">
    <location>
        <begin position="378"/>
        <end position="396"/>
    </location>
</feature>